<dbReference type="PANTHER" id="PTHR42827">
    <property type="entry name" value="IRON-SULFUR CLUSTER-BINDING PROTEIN-RELATED"/>
    <property type="match status" value="1"/>
</dbReference>
<dbReference type="GO" id="GO:0051536">
    <property type="term" value="F:iron-sulfur cluster binding"/>
    <property type="evidence" value="ECO:0007669"/>
    <property type="project" value="UniProtKB-KW"/>
</dbReference>
<dbReference type="Proteomes" id="UP000177894">
    <property type="component" value="Chromosome"/>
</dbReference>
<evidence type="ECO:0000313" key="8">
    <source>
        <dbReference type="Proteomes" id="UP000192478"/>
    </source>
</evidence>
<feature type="domain" description="4Fe-4S ferredoxin-type" evidence="4">
    <location>
        <begin position="154"/>
        <end position="183"/>
    </location>
</feature>
<sequence>MDKQQQLTTMIFNLGAAKVGYGQLEDVLPEEFKHLISGISIAIRLSDQVISDIDPQNGPTHTYFHHYRTVNAFIDQMTFKITNQLQQWGYLAMAIPASQSINLEGWNYRGLFQHRTAATKAGIGWIGKNNCLVTEEFGPRVRLGTVLTNMVFDYNEAITMSQCGECNLCVKLCPANALKGKTWKPEVLREEMMCPDTCSNHMKNKYKHIGRGAVCGICIKACKKGKQILKT</sequence>
<dbReference type="RefSeq" id="WP_070967368.1">
    <property type="nucleotide sequence ID" value="NZ_CP017603.1"/>
</dbReference>
<dbReference type="EC" id="1.1.-.-" evidence="6"/>
<reference evidence="6 8" key="2">
    <citation type="submission" date="2017-03" db="EMBL/GenBank/DDBJ databases">
        <title>Complete sequence of Clostridium formicaceticum DSM 92.</title>
        <authorList>
            <person name="Poehlein A."/>
            <person name="Karl M."/>
            <person name="Bengelsdorf F.R."/>
            <person name="Duerre P."/>
            <person name="Daniel R."/>
        </authorList>
    </citation>
    <scope>NUCLEOTIDE SEQUENCE [LARGE SCALE GENOMIC DNA]</scope>
    <source>
        <strain evidence="6 8">DSM 92</strain>
    </source>
</reference>
<dbReference type="GO" id="GO:0016491">
    <property type="term" value="F:oxidoreductase activity"/>
    <property type="evidence" value="ECO:0007669"/>
    <property type="project" value="UniProtKB-KW"/>
</dbReference>
<evidence type="ECO:0000313" key="7">
    <source>
        <dbReference type="Proteomes" id="UP000177894"/>
    </source>
</evidence>
<dbReference type="AlphaFoldDB" id="A0AAC9RJD8"/>
<proteinExistence type="predicted"/>
<evidence type="ECO:0000256" key="2">
    <source>
        <dbReference type="ARBA" id="ARBA00023004"/>
    </source>
</evidence>
<dbReference type="GO" id="GO:0046872">
    <property type="term" value="F:metal ion binding"/>
    <property type="evidence" value="ECO:0007669"/>
    <property type="project" value="UniProtKB-KW"/>
</dbReference>
<dbReference type="InterPro" id="IPR017900">
    <property type="entry name" value="4Fe4S_Fe_S_CS"/>
</dbReference>
<accession>A0AAC9RJD8</accession>
<dbReference type="InterPro" id="IPR017896">
    <property type="entry name" value="4Fe4S_Fe-S-bd"/>
</dbReference>
<gene>
    <name evidence="6" type="primary">queG_2</name>
    <name evidence="5" type="ORF">BJL90_10080</name>
    <name evidence="6" type="ORF">CLFO_09210</name>
</gene>
<dbReference type="EMBL" id="CP020559">
    <property type="protein sequence ID" value="ARE86597.1"/>
    <property type="molecule type" value="Genomic_DNA"/>
</dbReference>
<evidence type="ECO:0000313" key="5">
    <source>
        <dbReference type="EMBL" id="AOY76218.1"/>
    </source>
</evidence>
<evidence type="ECO:0000259" key="4">
    <source>
        <dbReference type="PROSITE" id="PS51379"/>
    </source>
</evidence>
<evidence type="ECO:0000256" key="3">
    <source>
        <dbReference type="ARBA" id="ARBA00023014"/>
    </source>
</evidence>
<keyword evidence="3" id="KW-0411">Iron-sulfur</keyword>
<keyword evidence="7" id="KW-1185">Reference proteome</keyword>
<protein>
    <submittedName>
        <fullName evidence="5">4Fe-4S ferredoxin</fullName>
    </submittedName>
    <submittedName>
        <fullName evidence="6">Epoxyqueuosine reductase</fullName>
        <ecNumber evidence="6">1.1.-.-</ecNumber>
    </submittedName>
</protein>
<dbReference type="PROSITE" id="PS00198">
    <property type="entry name" value="4FE4S_FER_1"/>
    <property type="match status" value="1"/>
</dbReference>
<organism evidence="6 8">
    <name type="scientific">Clostridium formicaceticum</name>
    <dbReference type="NCBI Taxonomy" id="1497"/>
    <lineage>
        <taxon>Bacteria</taxon>
        <taxon>Bacillati</taxon>
        <taxon>Bacillota</taxon>
        <taxon>Clostridia</taxon>
        <taxon>Eubacteriales</taxon>
        <taxon>Clostridiaceae</taxon>
        <taxon>Clostridium</taxon>
    </lineage>
</organism>
<keyword evidence="2" id="KW-0408">Iron</keyword>
<dbReference type="EMBL" id="CP017603">
    <property type="protein sequence ID" value="AOY76218.1"/>
    <property type="molecule type" value="Genomic_DNA"/>
</dbReference>
<evidence type="ECO:0000256" key="1">
    <source>
        <dbReference type="ARBA" id="ARBA00022723"/>
    </source>
</evidence>
<evidence type="ECO:0000313" key="6">
    <source>
        <dbReference type="EMBL" id="ARE86597.1"/>
    </source>
</evidence>
<keyword evidence="1" id="KW-0479">Metal-binding</keyword>
<name>A0AAC9RJD8_9CLOT</name>
<dbReference type="PROSITE" id="PS51379">
    <property type="entry name" value="4FE4S_FER_2"/>
    <property type="match status" value="1"/>
</dbReference>
<keyword evidence="6" id="KW-0560">Oxidoreductase</keyword>
<dbReference type="Proteomes" id="UP000192478">
    <property type="component" value="Chromosome"/>
</dbReference>
<dbReference type="KEGG" id="cfm:BJL90_10080"/>
<dbReference type="PANTHER" id="PTHR42827:SF1">
    <property type="entry name" value="IRON-SULFUR CLUSTER-BINDING PROTEIN"/>
    <property type="match status" value="1"/>
</dbReference>
<dbReference type="SUPFAM" id="SSF54862">
    <property type="entry name" value="4Fe-4S ferredoxins"/>
    <property type="match status" value="1"/>
</dbReference>
<reference evidence="5 7" key="1">
    <citation type="submission" date="2016-10" db="EMBL/GenBank/DDBJ databases">
        <title>Complete Genome Sequence of Acetogen Clostridium formicoaceticum ATCC 27076.</title>
        <authorList>
            <person name="Bao T."/>
            <person name="Cheng C."/>
            <person name="Zhao J."/>
            <person name="Yang S.-T."/>
            <person name="Wang J."/>
            <person name="Wang M."/>
        </authorList>
    </citation>
    <scope>NUCLEOTIDE SEQUENCE [LARGE SCALE GENOMIC DNA]</scope>
    <source>
        <strain evidence="5 7">ATCC 27076</strain>
    </source>
</reference>